<dbReference type="NCBIfam" id="TIGR01730">
    <property type="entry name" value="RND_mfp"/>
    <property type="match status" value="1"/>
</dbReference>
<dbReference type="Gene3D" id="2.40.50.100">
    <property type="match status" value="2"/>
</dbReference>
<feature type="domain" description="CusB-like beta-barrel" evidence="4">
    <location>
        <begin position="231"/>
        <end position="301"/>
    </location>
</feature>
<dbReference type="Proteomes" id="UP001319104">
    <property type="component" value="Unassembled WGS sequence"/>
</dbReference>
<protein>
    <submittedName>
        <fullName evidence="6">Efflux RND transporter periplasmic adaptor subunit</fullName>
    </submittedName>
</protein>
<dbReference type="GO" id="GO:1990281">
    <property type="term" value="C:efflux pump complex"/>
    <property type="evidence" value="ECO:0007669"/>
    <property type="project" value="TreeGrafter"/>
</dbReference>
<feature type="domain" description="CzcB-like barrel-sandwich hybrid" evidence="5">
    <location>
        <begin position="99"/>
        <end position="219"/>
    </location>
</feature>
<keyword evidence="7" id="KW-1185">Reference proteome</keyword>
<evidence type="ECO:0000256" key="1">
    <source>
        <dbReference type="ARBA" id="ARBA00009477"/>
    </source>
</evidence>
<gene>
    <name evidence="6" type="ORF">KI659_03060</name>
</gene>
<feature type="coiled-coil region" evidence="2">
    <location>
        <begin position="28"/>
        <end position="55"/>
    </location>
</feature>
<dbReference type="Pfam" id="PF25954">
    <property type="entry name" value="Beta-barrel_RND_2"/>
    <property type="match status" value="1"/>
</dbReference>
<comment type="similarity">
    <text evidence="1">Belongs to the membrane fusion protein (MFP) (TC 8.A.1) family.</text>
</comment>
<dbReference type="InterPro" id="IPR006143">
    <property type="entry name" value="RND_pump_MFP"/>
</dbReference>
<dbReference type="AlphaFoldDB" id="A0AAP2CJM9"/>
<dbReference type="InterPro" id="IPR058647">
    <property type="entry name" value="BSH_CzcB-like"/>
</dbReference>
<keyword evidence="2" id="KW-0175">Coiled coil</keyword>
<comment type="caution">
    <text evidence="6">The sequence shown here is derived from an EMBL/GenBank/DDBJ whole genome shotgun (WGS) entry which is preliminary data.</text>
</comment>
<dbReference type="Pfam" id="PF25893">
    <property type="entry name" value="HH_CzcB"/>
    <property type="match status" value="1"/>
</dbReference>
<evidence type="ECO:0000313" key="7">
    <source>
        <dbReference type="Proteomes" id="UP001319104"/>
    </source>
</evidence>
<dbReference type="EMBL" id="JAHCMY010000001">
    <property type="protein sequence ID" value="MBS9522987.1"/>
    <property type="molecule type" value="Genomic_DNA"/>
</dbReference>
<evidence type="ECO:0000256" key="2">
    <source>
        <dbReference type="SAM" id="Coils"/>
    </source>
</evidence>
<name>A0AAP2CJM9_9BACT</name>
<feature type="domain" description="CzcB-like alpha-helical hairpin" evidence="3">
    <location>
        <begin position="135"/>
        <end position="187"/>
    </location>
</feature>
<dbReference type="PANTHER" id="PTHR30469:SF15">
    <property type="entry name" value="HLYD FAMILY OF SECRETION PROTEINS"/>
    <property type="match status" value="1"/>
</dbReference>
<dbReference type="InterPro" id="IPR058648">
    <property type="entry name" value="HH_CzcB-like"/>
</dbReference>
<dbReference type="PANTHER" id="PTHR30469">
    <property type="entry name" value="MULTIDRUG RESISTANCE PROTEIN MDTA"/>
    <property type="match status" value="1"/>
</dbReference>
<evidence type="ECO:0000259" key="4">
    <source>
        <dbReference type="Pfam" id="PF25954"/>
    </source>
</evidence>
<dbReference type="SUPFAM" id="SSF111369">
    <property type="entry name" value="HlyD-like secretion proteins"/>
    <property type="match status" value="1"/>
</dbReference>
<dbReference type="InterPro" id="IPR058792">
    <property type="entry name" value="Beta-barrel_RND_2"/>
</dbReference>
<evidence type="ECO:0000259" key="5">
    <source>
        <dbReference type="Pfam" id="PF25973"/>
    </source>
</evidence>
<proteinExistence type="inferred from homology"/>
<dbReference type="Gene3D" id="2.40.420.20">
    <property type="match status" value="1"/>
</dbReference>
<accession>A0AAP2CJM9</accession>
<dbReference type="RefSeq" id="WP_213943855.1">
    <property type="nucleotide sequence ID" value="NZ_JAHCMY010000001.1"/>
</dbReference>
<reference evidence="6 7" key="1">
    <citation type="submission" date="2021-05" db="EMBL/GenBank/DDBJ databases">
        <authorList>
            <person name="Zhang Z.D."/>
            <person name="Osman G."/>
        </authorList>
    </citation>
    <scope>NUCLEOTIDE SEQUENCE [LARGE SCALE GENOMIC DNA]</scope>
    <source>
        <strain evidence="6 7">KCTC 32217</strain>
    </source>
</reference>
<sequence>MKTYSKYFIVALGLLAFGCAENGGDSEVDQKKQELENYRKEAGDLKVKIDELEREIAALDPSFARSERKSVLITTTQPQVGSFQHFVEVTGSVMSKKNVNISAEVSGRIQEIPAIEGMRVRKGQVIARIDDESAKRNVAEIETQLELARTVYERQKRLWDQEIGTEMQYLEAKNRKESLEKNLESIRLQEDRATIVAPFDGTVEEVMVRMGELVQPGSPIVNFIGESDLFIEGDVSERYVGILSRGDSVEVNFPSLRKNFKTKVTAVGSVINPNNRTFKVEVFLPRMDSVKPNMLSTLKIMDYESATAITVPTHLILQDNKGEYIYVVENSVARKQYIERGMTYSERTEILEGLTGEETLVDKGFREVGDNFKVNISA</sequence>
<evidence type="ECO:0000259" key="3">
    <source>
        <dbReference type="Pfam" id="PF25893"/>
    </source>
</evidence>
<organism evidence="6 7">
    <name type="scientific">Litoribacter ruber</name>
    <dbReference type="NCBI Taxonomy" id="702568"/>
    <lineage>
        <taxon>Bacteria</taxon>
        <taxon>Pseudomonadati</taxon>
        <taxon>Bacteroidota</taxon>
        <taxon>Cytophagia</taxon>
        <taxon>Cytophagales</taxon>
        <taxon>Cyclobacteriaceae</taxon>
        <taxon>Litoribacter</taxon>
    </lineage>
</organism>
<evidence type="ECO:0000313" key="6">
    <source>
        <dbReference type="EMBL" id="MBS9522987.1"/>
    </source>
</evidence>
<dbReference type="Gene3D" id="2.40.30.170">
    <property type="match status" value="1"/>
</dbReference>
<dbReference type="GO" id="GO:0015562">
    <property type="term" value="F:efflux transmembrane transporter activity"/>
    <property type="evidence" value="ECO:0007669"/>
    <property type="project" value="TreeGrafter"/>
</dbReference>
<dbReference type="Pfam" id="PF25973">
    <property type="entry name" value="BSH_CzcB"/>
    <property type="match status" value="1"/>
</dbReference>
<dbReference type="PROSITE" id="PS51257">
    <property type="entry name" value="PROKAR_LIPOPROTEIN"/>
    <property type="match status" value="1"/>
</dbReference>